<organism evidence="5 6">
    <name type="scientific">Ligilactobacillus ruminis</name>
    <dbReference type="NCBI Taxonomy" id="1623"/>
    <lineage>
        <taxon>Bacteria</taxon>
        <taxon>Bacillati</taxon>
        <taxon>Bacillota</taxon>
        <taxon>Bacilli</taxon>
        <taxon>Lactobacillales</taxon>
        <taxon>Lactobacillaceae</taxon>
        <taxon>Ligilactobacillus</taxon>
    </lineage>
</organism>
<evidence type="ECO:0000256" key="2">
    <source>
        <dbReference type="PROSITE-ProRule" id="PRU00284"/>
    </source>
</evidence>
<dbReference type="Proteomes" id="UP000182089">
    <property type="component" value="Unassembled WGS sequence"/>
</dbReference>
<proteinExistence type="predicted"/>
<evidence type="ECO:0000256" key="1">
    <source>
        <dbReference type="ARBA" id="ARBA00023224"/>
    </source>
</evidence>
<dbReference type="InterPro" id="IPR004089">
    <property type="entry name" value="MCPsignal_dom"/>
</dbReference>
<dbReference type="PANTHER" id="PTHR32089">
    <property type="entry name" value="METHYL-ACCEPTING CHEMOTAXIS PROTEIN MCPB"/>
    <property type="match status" value="1"/>
</dbReference>
<accession>A0ABY1AD07</accession>
<evidence type="ECO:0000313" key="5">
    <source>
        <dbReference type="EMBL" id="SEM88716.1"/>
    </source>
</evidence>
<evidence type="ECO:0000313" key="6">
    <source>
        <dbReference type="Proteomes" id="UP000182089"/>
    </source>
</evidence>
<dbReference type="Pfam" id="PF00015">
    <property type="entry name" value="MCPsignal"/>
    <property type="match status" value="1"/>
</dbReference>
<feature type="coiled-coil region" evidence="3">
    <location>
        <begin position="297"/>
        <end position="327"/>
    </location>
</feature>
<dbReference type="PANTHER" id="PTHR32089:SF112">
    <property type="entry name" value="LYSOZYME-LIKE PROTEIN-RELATED"/>
    <property type="match status" value="1"/>
</dbReference>
<dbReference type="SMART" id="SM00283">
    <property type="entry name" value="MA"/>
    <property type="match status" value="1"/>
</dbReference>
<dbReference type="EMBL" id="FOCC01000012">
    <property type="protein sequence ID" value="SEM88716.1"/>
    <property type="molecule type" value="Genomic_DNA"/>
</dbReference>
<keyword evidence="1 2" id="KW-0807">Transducer</keyword>
<keyword evidence="3" id="KW-0175">Coiled coil</keyword>
<dbReference type="PROSITE" id="PS50111">
    <property type="entry name" value="CHEMOTAXIS_TRANSDUC_2"/>
    <property type="match status" value="1"/>
</dbReference>
<evidence type="ECO:0000256" key="3">
    <source>
        <dbReference type="SAM" id="Coils"/>
    </source>
</evidence>
<name>A0ABY1AD07_9LACO</name>
<dbReference type="SUPFAM" id="SSF58104">
    <property type="entry name" value="Methyl-accepting chemotaxis protein (MCP) signaling domain"/>
    <property type="match status" value="1"/>
</dbReference>
<protein>
    <submittedName>
        <fullName evidence="5">Methyl-accepting chemotaxis protein</fullName>
    </submittedName>
</protein>
<dbReference type="Gene3D" id="1.10.287.950">
    <property type="entry name" value="Methyl-accepting chemotaxis protein"/>
    <property type="match status" value="1"/>
</dbReference>
<sequence>MGLFRRNKQEEVEEVVEEQVNFNKHENITASEYYDTVVDLSDQVREQFKSLVRMEGDSTHSLDQLFQSNQETVSKLHDASGAAQGLNESNETLEVEINAVSQEMGKADKAIDESGSHFGDMQQNVSDMNKVVTEITDRMSKLRSEFDNISSKVQNIDEIAESTTILALNSSIEANRAGEAGRGFAVVASETSELAQSTRGFSREILSSMDDLRGVVLQLQKQVDSISEIIGQTTETVNSVAQGFDTVRDSGSQVTSHLNNVLNLQDQNGELITEFAQSLAGVENRAQADNHKLDILIKGVQNRSNNYKNIANDLEQMNLLAKKAKQQ</sequence>
<feature type="coiled-coil region" evidence="3">
    <location>
        <begin position="83"/>
        <end position="110"/>
    </location>
</feature>
<feature type="domain" description="Methyl-accepting transducer" evidence="4">
    <location>
        <begin position="47"/>
        <end position="283"/>
    </location>
</feature>
<gene>
    <name evidence="5" type="ORF">SAMN05216431_11223</name>
</gene>
<evidence type="ECO:0000259" key="4">
    <source>
        <dbReference type="PROSITE" id="PS50111"/>
    </source>
</evidence>
<reference evidence="5 6" key="1">
    <citation type="submission" date="2016-10" db="EMBL/GenBank/DDBJ databases">
        <authorList>
            <person name="Varghese N."/>
            <person name="Submissions S."/>
        </authorList>
    </citation>
    <scope>NUCLEOTIDE SEQUENCE [LARGE SCALE GENOMIC DNA]</scope>
    <source>
        <strain evidence="5 6">WC1T17</strain>
    </source>
</reference>
<comment type="caution">
    <text evidence="5">The sequence shown here is derived from an EMBL/GenBank/DDBJ whole genome shotgun (WGS) entry which is preliminary data.</text>
</comment>